<dbReference type="EMBL" id="AP018316">
    <property type="protein sequence ID" value="BAZ86008.1"/>
    <property type="molecule type" value="Genomic_DNA"/>
</dbReference>
<sequence length="66" mass="7181">MAGFFVGSKNPSGEPEYTVKEREFDENNLTPLVNLSPHLSLTVYTQVGNCLLVAIKPHPLTPPSQG</sequence>
<proteinExistence type="predicted"/>
<accession>A0A1Z4V3G0</accession>
<evidence type="ECO:0000313" key="1">
    <source>
        <dbReference type="EMBL" id="BAZ86008.1"/>
    </source>
</evidence>
<protein>
    <submittedName>
        <fullName evidence="1">Uncharacterized protein</fullName>
    </submittedName>
</protein>
<evidence type="ECO:0000313" key="2">
    <source>
        <dbReference type="Proteomes" id="UP000218702"/>
    </source>
</evidence>
<dbReference type="Proteomes" id="UP000218702">
    <property type="component" value="Chromosome"/>
</dbReference>
<dbReference type="KEGG" id="dcm:NIES806_22130"/>
<reference evidence="1 2" key="1">
    <citation type="submission" date="2017-06" db="EMBL/GenBank/DDBJ databases">
        <title>Genome sequencing of cyanobaciteial culture collection at National Institute for Environmental Studies (NIES).</title>
        <authorList>
            <person name="Hirose Y."/>
            <person name="Shimura Y."/>
            <person name="Fujisawa T."/>
            <person name="Nakamura Y."/>
            <person name="Kawachi M."/>
        </authorList>
    </citation>
    <scope>NUCLEOTIDE SEQUENCE [LARGE SCALE GENOMIC DNA]</scope>
    <source>
        <strain evidence="1 2">NIES-806</strain>
    </source>
</reference>
<name>A0A1Z4V3G0_9CYAN</name>
<keyword evidence="2" id="KW-1185">Reference proteome</keyword>
<dbReference type="AlphaFoldDB" id="A0A1Z4V3G0"/>
<organism evidence="1 2">
    <name type="scientific">Dolichospermum compactum NIES-806</name>
    <dbReference type="NCBI Taxonomy" id="1973481"/>
    <lineage>
        <taxon>Bacteria</taxon>
        <taxon>Bacillati</taxon>
        <taxon>Cyanobacteriota</taxon>
        <taxon>Cyanophyceae</taxon>
        <taxon>Nostocales</taxon>
        <taxon>Aphanizomenonaceae</taxon>
        <taxon>Dolichospermum</taxon>
        <taxon>Dolichospermum compactum</taxon>
    </lineage>
</organism>
<gene>
    <name evidence="1" type="ORF">NIES806_22130</name>
</gene>